<feature type="transmembrane region" description="Helical" evidence="1">
    <location>
        <begin position="299"/>
        <end position="325"/>
    </location>
</feature>
<dbReference type="GO" id="GO:0016747">
    <property type="term" value="F:acyltransferase activity, transferring groups other than amino-acyl groups"/>
    <property type="evidence" value="ECO:0007669"/>
    <property type="project" value="InterPro"/>
</dbReference>
<dbReference type="Proteomes" id="UP000445000">
    <property type="component" value="Unassembled WGS sequence"/>
</dbReference>
<organism evidence="3 4">
    <name type="scientific">Steroidobacter agaridevorans</name>
    <dbReference type="NCBI Taxonomy" id="2695856"/>
    <lineage>
        <taxon>Bacteria</taxon>
        <taxon>Pseudomonadati</taxon>
        <taxon>Pseudomonadota</taxon>
        <taxon>Gammaproteobacteria</taxon>
        <taxon>Steroidobacterales</taxon>
        <taxon>Steroidobacteraceae</taxon>
        <taxon>Steroidobacter</taxon>
    </lineage>
</organism>
<dbReference type="GO" id="GO:0016020">
    <property type="term" value="C:membrane"/>
    <property type="evidence" value="ECO:0007669"/>
    <property type="project" value="TreeGrafter"/>
</dbReference>
<dbReference type="InterPro" id="IPR050879">
    <property type="entry name" value="Acyltransferase_3"/>
</dbReference>
<keyword evidence="4" id="KW-1185">Reference proteome</keyword>
<feature type="transmembrane region" description="Helical" evidence="1">
    <location>
        <begin position="233"/>
        <end position="252"/>
    </location>
</feature>
<dbReference type="RefSeq" id="WP_161816211.1">
    <property type="nucleotide sequence ID" value="NZ_BLJN01000009.1"/>
</dbReference>
<protein>
    <recommendedName>
        <fullName evidence="2">Acyltransferase 3 domain-containing protein</fullName>
    </recommendedName>
</protein>
<dbReference type="PANTHER" id="PTHR23028:SF53">
    <property type="entry name" value="ACYL_TRANSF_3 DOMAIN-CONTAINING PROTEIN"/>
    <property type="match status" value="1"/>
</dbReference>
<comment type="caution">
    <text evidence="3">The sequence shown here is derived from an EMBL/GenBank/DDBJ whole genome shotgun (WGS) entry which is preliminary data.</text>
</comment>
<feature type="transmembrane region" description="Helical" evidence="1">
    <location>
        <begin position="165"/>
        <end position="182"/>
    </location>
</feature>
<proteinExistence type="predicted"/>
<feature type="transmembrane region" description="Helical" evidence="1">
    <location>
        <begin position="273"/>
        <end position="293"/>
    </location>
</feature>
<feature type="transmembrane region" description="Helical" evidence="1">
    <location>
        <begin position="52"/>
        <end position="72"/>
    </location>
</feature>
<keyword evidence="1" id="KW-0472">Membrane</keyword>
<accession>A0A829YQ88</accession>
<dbReference type="Pfam" id="PF01757">
    <property type="entry name" value="Acyl_transf_3"/>
    <property type="match status" value="1"/>
</dbReference>
<name>A0A829YQ88_9GAMM</name>
<evidence type="ECO:0000313" key="3">
    <source>
        <dbReference type="EMBL" id="GFE84626.1"/>
    </source>
</evidence>
<dbReference type="InterPro" id="IPR002656">
    <property type="entry name" value="Acyl_transf_3_dom"/>
</dbReference>
<evidence type="ECO:0000313" key="4">
    <source>
        <dbReference type="Proteomes" id="UP000445000"/>
    </source>
</evidence>
<sequence>MRISLSLLEVPNQSGRLSSMEGLRAYAAGVVFLLHVALLAPPELRDTFAVQWLAYGHHGVDIFFLLSGYLIAGMVRKSDFRYWSYLGHRVARIYPALLAMLLLCSLGLFVLRGEVISPLRFVQNVFLLNGIFPLNIKPIDYVTWSVFFEFAFYAVFPLLYRALGLRWALLAALVIIACVYDFDSRYSRFAMFLFGVWLRFHPERTLRIPTPVVIALYLAFTTLTIGVHYEMPTWAYVAGFGVVSYLLVDNTLHASGALSRLFTWRPLRLIGNISYSFYLLHPTALLIARMLIAPLHLEGWSWLLALAVIGFALSMAMASVSFVLLERPYFLLRKNASRSTADRSGTALGGATSAEG</sequence>
<feature type="transmembrane region" description="Helical" evidence="1">
    <location>
        <begin position="93"/>
        <end position="111"/>
    </location>
</feature>
<feature type="domain" description="Acyltransferase 3" evidence="2">
    <location>
        <begin position="19"/>
        <end position="317"/>
    </location>
</feature>
<reference evidence="4" key="1">
    <citation type="submission" date="2020-01" db="EMBL/GenBank/DDBJ databases">
        <title>'Steroidobacter agaridevorans' sp. nov., agar-degrading bacteria isolated from rhizosphere soils.</title>
        <authorList>
            <person name="Ikenaga M."/>
            <person name="Kataoka M."/>
            <person name="Murouchi A."/>
            <person name="Katsuragi S."/>
            <person name="Sakai M."/>
        </authorList>
    </citation>
    <scope>NUCLEOTIDE SEQUENCE [LARGE SCALE GENOMIC DNA]</scope>
    <source>
        <strain evidence="4">YU21-B</strain>
    </source>
</reference>
<dbReference type="AlphaFoldDB" id="A0A829YQ88"/>
<evidence type="ECO:0000259" key="2">
    <source>
        <dbReference type="Pfam" id="PF01757"/>
    </source>
</evidence>
<dbReference type="EMBL" id="BLJN01000009">
    <property type="protein sequence ID" value="GFE84626.1"/>
    <property type="molecule type" value="Genomic_DNA"/>
</dbReference>
<keyword evidence="1" id="KW-0812">Transmembrane</keyword>
<gene>
    <name evidence="3" type="ORF">GCM10011487_66260</name>
</gene>
<feature type="transmembrane region" description="Helical" evidence="1">
    <location>
        <begin position="208"/>
        <end position="227"/>
    </location>
</feature>
<evidence type="ECO:0000256" key="1">
    <source>
        <dbReference type="SAM" id="Phobius"/>
    </source>
</evidence>
<dbReference type="GO" id="GO:0000271">
    <property type="term" value="P:polysaccharide biosynthetic process"/>
    <property type="evidence" value="ECO:0007669"/>
    <property type="project" value="TreeGrafter"/>
</dbReference>
<feature type="transmembrane region" description="Helical" evidence="1">
    <location>
        <begin position="21"/>
        <end position="40"/>
    </location>
</feature>
<dbReference type="PANTHER" id="PTHR23028">
    <property type="entry name" value="ACETYLTRANSFERASE"/>
    <property type="match status" value="1"/>
</dbReference>
<keyword evidence="1" id="KW-1133">Transmembrane helix</keyword>